<proteinExistence type="predicted"/>
<comment type="caution">
    <text evidence="1">The sequence shown here is derived from an EMBL/GenBank/DDBJ whole genome shotgun (WGS) entry which is preliminary data.</text>
</comment>
<evidence type="ECO:0000313" key="1">
    <source>
        <dbReference type="EMBL" id="HGT37962.1"/>
    </source>
</evidence>
<protein>
    <submittedName>
        <fullName evidence="1">DUF2190 family protein</fullName>
    </submittedName>
</protein>
<accession>A0A7C4LIJ9</accession>
<dbReference type="InterPro" id="IPR011231">
    <property type="entry name" value="Phage_VT1-Sakai_H0018"/>
</dbReference>
<dbReference type="AlphaFoldDB" id="A0A7C4LIJ9"/>
<dbReference type="EMBL" id="DSVQ01000004">
    <property type="protein sequence ID" value="HGT37962.1"/>
    <property type="molecule type" value="Genomic_DNA"/>
</dbReference>
<name>A0A7C4LIJ9_9PLAN</name>
<sequence>MPQATFVQDGCAIDYTPGSAVTAGDVVVQGDLIGIAQGDIAANKPGALVVEGVFDFAKATNVAYTVGTVLYWDDTNNIVTATATGNKQVGKVVRAAATTDPTVRVRLSQ</sequence>
<dbReference type="Pfam" id="PF09956">
    <property type="entry name" value="Phage_cement_2"/>
    <property type="match status" value="1"/>
</dbReference>
<gene>
    <name evidence="1" type="ORF">ENS64_01640</name>
</gene>
<dbReference type="PIRSF" id="PIRSF030771">
    <property type="entry name" value="UCP030771"/>
    <property type="match status" value="1"/>
</dbReference>
<organism evidence="1">
    <name type="scientific">Schlesneria paludicola</name>
    <dbReference type="NCBI Taxonomy" id="360056"/>
    <lineage>
        <taxon>Bacteria</taxon>
        <taxon>Pseudomonadati</taxon>
        <taxon>Planctomycetota</taxon>
        <taxon>Planctomycetia</taxon>
        <taxon>Planctomycetales</taxon>
        <taxon>Planctomycetaceae</taxon>
        <taxon>Schlesneria</taxon>
    </lineage>
</organism>
<reference evidence="1" key="1">
    <citation type="journal article" date="2020" name="mSystems">
        <title>Genome- and Community-Level Interaction Insights into Carbon Utilization and Element Cycling Functions of Hydrothermarchaeota in Hydrothermal Sediment.</title>
        <authorList>
            <person name="Zhou Z."/>
            <person name="Liu Y."/>
            <person name="Xu W."/>
            <person name="Pan J."/>
            <person name="Luo Z.H."/>
            <person name="Li M."/>
        </authorList>
    </citation>
    <scope>NUCLEOTIDE SEQUENCE [LARGE SCALE GENOMIC DNA]</scope>
    <source>
        <strain evidence="1">SpSt-508</strain>
    </source>
</reference>